<comment type="caution">
    <text evidence="2">The sequence shown here is derived from an EMBL/GenBank/DDBJ whole genome shotgun (WGS) entry which is preliminary data.</text>
</comment>
<reference evidence="2 3" key="1">
    <citation type="submission" date="2015-01" db="EMBL/GenBank/DDBJ databases">
        <title>Evolution of Trichinella species and genotypes.</title>
        <authorList>
            <person name="Korhonen P.K."/>
            <person name="Edoardo P."/>
            <person name="Giuseppe L.R."/>
            <person name="Gasser R.B."/>
        </authorList>
    </citation>
    <scope>NUCLEOTIDE SEQUENCE [LARGE SCALE GENOMIC DNA]</scope>
    <source>
        <strain evidence="2">ISS1029</strain>
    </source>
</reference>
<dbReference type="OrthoDB" id="5864896at2759"/>
<organism evidence="2 3">
    <name type="scientific">Trichinella zimbabwensis</name>
    <dbReference type="NCBI Taxonomy" id="268475"/>
    <lineage>
        <taxon>Eukaryota</taxon>
        <taxon>Metazoa</taxon>
        <taxon>Ecdysozoa</taxon>
        <taxon>Nematoda</taxon>
        <taxon>Enoplea</taxon>
        <taxon>Dorylaimia</taxon>
        <taxon>Trichinellida</taxon>
        <taxon>Trichinellidae</taxon>
        <taxon>Trichinella</taxon>
    </lineage>
</organism>
<dbReference type="Gene3D" id="2.40.70.10">
    <property type="entry name" value="Acid Proteases"/>
    <property type="match status" value="1"/>
</dbReference>
<name>A0A0V1HVI4_9BILA</name>
<protein>
    <recommendedName>
        <fullName evidence="1">DUF1758 domain-containing protein</fullName>
    </recommendedName>
</protein>
<proteinExistence type="predicted"/>
<evidence type="ECO:0000259" key="1">
    <source>
        <dbReference type="Pfam" id="PF05585"/>
    </source>
</evidence>
<evidence type="ECO:0000313" key="3">
    <source>
        <dbReference type="Proteomes" id="UP000055024"/>
    </source>
</evidence>
<keyword evidence="3" id="KW-1185">Reference proteome</keyword>
<dbReference type="Pfam" id="PF05585">
    <property type="entry name" value="DUF1758"/>
    <property type="match status" value="1"/>
</dbReference>
<sequence length="108" mass="11792">MNGNHTKVICLFDSGSQSSFVTKNVADGLGLSGPKEHVFVSTFENSGHREILRRISLWLKGFLPQSSSKQVEAYCMRTICGTLEANIYVPLTTALHLVMCSVVSGTQN</sequence>
<dbReference type="EMBL" id="JYDP01000026">
    <property type="protein sequence ID" value="KRZ14212.1"/>
    <property type="molecule type" value="Genomic_DNA"/>
</dbReference>
<dbReference type="Proteomes" id="UP000055024">
    <property type="component" value="Unassembled WGS sequence"/>
</dbReference>
<evidence type="ECO:0000313" key="2">
    <source>
        <dbReference type="EMBL" id="KRZ14212.1"/>
    </source>
</evidence>
<dbReference type="InterPro" id="IPR021109">
    <property type="entry name" value="Peptidase_aspartic_dom_sf"/>
</dbReference>
<feature type="domain" description="DUF1758" evidence="1">
    <location>
        <begin position="5"/>
        <end position="81"/>
    </location>
</feature>
<dbReference type="InterPro" id="IPR008737">
    <property type="entry name" value="DUF1758"/>
</dbReference>
<accession>A0A0V1HVI4</accession>
<gene>
    <name evidence="2" type="ORF">T11_1613</name>
</gene>
<dbReference type="AlphaFoldDB" id="A0A0V1HVI4"/>